<reference evidence="2 3" key="1">
    <citation type="journal article" date="2013" name="Genome Announc.">
        <title>Genome Sequence of the Polycyclic Aromatic Hydrocarbon-Degrading Bacterium Strain Marinobacter nanhaiticus D15-8WT.</title>
        <authorList>
            <person name="Cui Z."/>
            <person name="Gao W."/>
            <person name="Li Q."/>
            <person name="Xu G."/>
            <person name="Zheng L."/>
        </authorList>
    </citation>
    <scope>NUCLEOTIDE SEQUENCE [LARGE SCALE GENOMIC DNA]</scope>
    <source>
        <strain evidence="2 3">D15-8W</strain>
    </source>
</reference>
<sequence length="510" mass="56373">MILPTLMLVGLLAGCASLPSLEERESSEALSIQQAQETRLGQSLAARLAAHPGLAGIYPLPDAREAFATRVLLADMADETLDVQYYIWRADTTGLILLASLMEAADRGVRVRLLLDDMNTSGMDPILRAADAHPNLDVRLFNPFVYRSARWYGFLTDFSRLNRRMHNKSFTADNMISVIGGRNVGDEYFGATEDVAFSDLDVMVAGDVVREVSVDFDRYWASESAYPAASILGEADETDLDEWSQAIEAVWKTERARTYVKAILASDFVHQTQTRTLPVEWAKTRMFSDAPGKGLGQVAEDGLLSTQLSESIGEIHDQFNLVSPYFIPTDTGVAALNRMESLGVEVRVLTNSLSATDVALVHSGYARYRKALLEGGVELYEMKALPGHGAMAESISNFGASATSLHAKTFEVDGTWLFVGSFNFDPRSTHLNTELGFLIQSPSLAAKLETLFDETVPRVAYRVQLDEDGDLYWIDGEGEDAERWDVEPETGWFKRFNVGFFSLLPIEGML</sequence>
<name>N6WUY7_9GAMM</name>
<dbReference type="Proteomes" id="UP000013165">
    <property type="component" value="Unassembled WGS sequence"/>
</dbReference>
<dbReference type="InterPro" id="IPR025202">
    <property type="entry name" value="PLD-like_dom"/>
</dbReference>
<accession>N6WUY7</accession>
<dbReference type="InterPro" id="IPR001736">
    <property type="entry name" value="PLipase_D/transphosphatidylase"/>
</dbReference>
<protein>
    <submittedName>
        <fullName evidence="2">Phospholipase D family protein</fullName>
    </submittedName>
</protein>
<dbReference type="CDD" id="cd09111">
    <property type="entry name" value="PLDc_ymdC_like_1"/>
    <property type="match status" value="1"/>
</dbReference>
<feature type="domain" description="PLD phosphodiesterase" evidence="1">
    <location>
        <begin position="161"/>
        <end position="188"/>
    </location>
</feature>
<dbReference type="Gene3D" id="3.30.870.10">
    <property type="entry name" value="Endonuclease Chain A"/>
    <property type="match status" value="2"/>
</dbReference>
<proteinExistence type="predicted"/>
<dbReference type="SMART" id="SM00155">
    <property type="entry name" value="PLDc"/>
    <property type="match status" value="2"/>
</dbReference>
<dbReference type="GO" id="GO:0030572">
    <property type="term" value="F:phosphatidyltransferase activity"/>
    <property type="evidence" value="ECO:0007669"/>
    <property type="project" value="UniProtKB-ARBA"/>
</dbReference>
<comment type="caution">
    <text evidence="2">The sequence shown here is derived from an EMBL/GenBank/DDBJ whole genome shotgun (WGS) entry which is preliminary data.</text>
</comment>
<dbReference type="eggNOG" id="COG1502">
    <property type="taxonomic scope" value="Bacteria"/>
</dbReference>
<dbReference type="EMBL" id="APLQ01000011">
    <property type="protein sequence ID" value="ENO14832.1"/>
    <property type="molecule type" value="Genomic_DNA"/>
</dbReference>
<evidence type="ECO:0000313" key="2">
    <source>
        <dbReference type="EMBL" id="ENO14832.1"/>
    </source>
</evidence>
<dbReference type="SUPFAM" id="SSF56024">
    <property type="entry name" value="Phospholipase D/nuclease"/>
    <property type="match status" value="2"/>
</dbReference>
<feature type="domain" description="PLD phosphodiesterase" evidence="1">
    <location>
        <begin position="401"/>
        <end position="428"/>
    </location>
</feature>
<dbReference type="HOGENOM" id="CLU_026287_0_0_6"/>
<evidence type="ECO:0000313" key="3">
    <source>
        <dbReference type="Proteomes" id="UP000013165"/>
    </source>
</evidence>
<organism evidence="2 3">
    <name type="scientific">Marinobacter nanhaiticus D15-8W</name>
    <dbReference type="NCBI Taxonomy" id="626887"/>
    <lineage>
        <taxon>Bacteria</taxon>
        <taxon>Pseudomonadati</taxon>
        <taxon>Pseudomonadota</taxon>
        <taxon>Gammaproteobacteria</taxon>
        <taxon>Pseudomonadales</taxon>
        <taxon>Marinobacteraceae</taxon>
        <taxon>Marinobacter</taxon>
    </lineage>
</organism>
<dbReference type="PROSITE" id="PS50035">
    <property type="entry name" value="PLD"/>
    <property type="match status" value="2"/>
</dbReference>
<dbReference type="PANTHER" id="PTHR21248">
    <property type="entry name" value="CARDIOLIPIN SYNTHASE"/>
    <property type="match status" value="1"/>
</dbReference>
<dbReference type="GO" id="GO:0032049">
    <property type="term" value="P:cardiolipin biosynthetic process"/>
    <property type="evidence" value="ECO:0007669"/>
    <property type="project" value="UniProtKB-ARBA"/>
</dbReference>
<dbReference type="CDD" id="cd09113">
    <property type="entry name" value="PLDc_ymdC_like_2"/>
    <property type="match status" value="1"/>
</dbReference>
<dbReference type="AlphaFoldDB" id="N6WUY7"/>
<keyword evidence="3" id="KW-1185">Reference proteome</keyword>
<dbReference type="Pfam" id="PF13091">
    <property type="entry name" value="PLDc_2"/>
    <property type="match status" value="2"/>
</dbReference>
<gene>
    <name evidence="2" type="ORF">J057_05756</name>
</gene>
<dbReference type="PANTHER" id="PTHR21248:SF12">
    <property type="entry name" value="CARDIOLIPIN SYNTHASE C"/>
    <property type="match status" value="1"/>
</dbReference>
<dbReference type="PATRIC" id="fig|626887.3.peg.1144"/>
<dbReference type="STRING" id="626887.J057_05756"/>
<evidence type="ECO:0000259" key="1">
    <source>
        <dbReference type="PROSITE" id="PS50035"/>
    </source>
</evidence>
<dbReference type="OrthoDB" id="9814092at2"/>